<dbReference type="AlphaFoldDB" id="A0A6C0BYE8"/>
<evidence type="ECO:0000256" key="1">
    <source>
        <dbReference type="SAM" id="Phobius"/>
    </source>
</evidence>
<accession>A0A6C0BYE8</accession>
<name>A0A6C0BYE8_9ZZZZ</name>
<keyword evidence="1" id="KW-1133">Transmembrane helix</keyword>
<feature type="transmembrane region" description="Helical" evidence="1">
    <location>
        <begin position="165"/>
        <end position="189"/>
    </location>
</feature>
<dbReference type="EMBL" id="MN739271">
    <property type="protein sequence ID" value="QHS96584.1"/>
    <property type="molecule type" value="Genomic_DNA"/>
</dbReference>
<sequence>MVLEKILDGTVDLNGYIMMFPIIIIVYIISSSFMMQDMCGLIYIFGILLTLLNVYAMSSMSNSTKATLKNYKSGDWTKSGFCYIGLPLINQKYNNVSPNAAIIIFTLFFFLMGDIANNIREMKNPFGFSYFLFLNKPWLIVFFCGMFALNILAERMYSCNYYVALDYFVGGGAVGLFSGLLIMVFFLAVGMKNNLQTNSFLQNASSCVVPSKKMFQCDNVSLDDDRVYFLRTDELKESPYCDSIIPGNVDTYNISTLKNYGTYDKIIITGKTMVYFYEKENRKGRVVIIDKYGKMKGKGDFETSETDQTETRQISWGALINKFTTDWPAMKNTFEGPQSILIHKEY</sequence>
<feature type="transmembrane region" description="Helical" evidence="1">
    <location>
        <begin position="13"/>
        <end position="29"/>
    </location>
</feature>
<keyword evidence="1" id="KW-0812">Transmembrane</keyword>
<organism evidence="2">
    <name type="scientific">viral metagenome</name>
    <dbReference type="NCBI Taxonomy" id="1070528"/>
    <lineage>
        <taxon>unclassified sequences</taxon>
        <taxon>metagenomes</taxon>
        <taxon>organismal metagenomes</taxon>
    </lineage>
</organism>
<feature type="transmembrane region" description="Helical" evidence="1">
    <location>
        <begin position="41"/>
        <end position="58"/>
    </location>
</feature>
<protein>
    <submittedName>
        <fullName evidence="2">Uncharacterized protein</fullName>
    </submittedName>
</protein>
<feature type="transmembrane region" description="Helical" evidence="1">
    <location>
        <begin position="96"/>
        <end position="116"/>
    </location>
</feature>
<keyword evidence="1" id="KW-0472">Membrane</keyword>
<feature type="transmembrane region" description="Helical" evidence="1">
    <location>
        <begin position="128"/>
        <end position="153"/>
    </location>
</feature>
<evidence type="ECO:0000313" key="2">
    <source>
        <dbReference type="EMBL" id="QHS96584.1"/>
    </source>
</evidence>
<reference evidence="2" key="1">
    <citation type="journal article" date="2020" name="Nature">
        <title>Giant virus diversity and host interactions through global metagenomics.</title>
        <authorList>
            <person name="Schulz F."/>
            <person name="Roux S."/>
            <person name="Paez-Espino D."/>
            <person name="Jungbluth S."/>
            <person name="Walsh D.A."/>
            <person name="Denef V.J."/>
            <person name="McMahon K.D."/>
            <person name="Konstantinidis K.T."/>
            <person name="Eloe-Fadrosh E.A."/>
            <person name="Kyrpides N.C."/>
            <person name="Woyke T."/>
        </authorList>
    </citation>
    <scope>NUCLEOTIDE SEQUENCE</scope>
    <source>
        <strain evidence="2">GVMAG-M-3300020166-18</strain>
    </source>
</reference>
<proteinExistence type="predicted"/>